<dbReference type="RefSeq" id="WP_064243433.1">
    <property type="nucleotide sequence ID" value="NZ_LPUX01000062.1"/>
</dbReference>
<dbReference type="AlphaFoldDB" id="A0A178XTP6"/>
<gene>
    <name evidence="1" type="ORF">AU381_14180</name>
</gene>
<accession>A0A178XTP6</accession>
<dbReference type="Proteomes" id="UP000094025">
    <property type="component" value="Unassembled WGS sequence"/>
</dbReference>
<dbReference type="Pfam" id="PF05962">
    <property type="entry name" value="HutD"/>
    <property type="match status" value="1"/>
</dbReference>
<dbReference type="InterPro" id="IPR010282">
    <property type="entry name" value="Uncharacterised_HutD/Ves"/>
</dbReference>
<organism evidence="1 2">
    <name type="scientific">Sinorhizobium glycinis</name>
    <dbReference type="NCBI Taxonomy" id="1472378"/>
    <lineage>
        <taxon>Bacteria</taxon>
        <taxon>Pseudomonadati</taxon>
        <taxon>Pseudomonadota</taxon>
        <taxon>Alphaproteobacteria</taxon>
        <taxon>Hyphomicrobiales</taxon>
        <taxon>Rhizobiaceae</taxon>
        <taxon>Sinorhizobium/Ensifer group</taxon>
        <taxon>Sinorhizobium</taxon>
    </lineage>
</organism>
<sequence>MKILRSNDYRHMPWKNGGGETIEIAVSPDRAPLSDFDWRVSMATVANDGLFSSFSGIDRTLSILEGAGMTLSIEGRPPKLLTTADAPLSFPADVTTSAKLANGPITDLNVMTRRQTLRHRVRKLHVEHSLPITSHARDLILFCHRGSVALSTQGVSATLHALDTAVLQQPVALTLSADIASEVFLVEISSA</sequence>
<evidence type="ECO:0000313" key="1">
    <source>
        <dbReference type="EMBL" id="OAP37905.1"/>
    </source>
</evidence>
<dbReference type="OrthoDB" id="9800082at2"/>
<dbReference type="EMBL" id="LPUX01000062">
    <property type="protein sequence ID" value="OAP37905.1"/>
    <property type="molecule type" value="Genomic_DNA"/>
</dbReference>
<dbReference type="PANTHER" id="PTHR37943">
    <property type="entry name" value="PROTEIN VES"/>
    <property type="match status" value="1"/>
</dbReference>
<dbReference type="STRING" id="1472378.AU381_14180"/>
<dbReference type="InterPro" id="IPR014710">
    <property type="entry name" value="RmlC-like_jellyroll"/>
</dbReference>
<keyword evidence="2" id="KW-1185">Reference proteome</keyword>
<evidence type="ECO:0000313" key="2">
    <source>
        <dbReference type="Proteomes" id="UP000094025"/>
    </source>
</evidence>
<protein>
    <submittedName>
        <fullName evidence="1">HutD-family protein</fullName>
    </submittedName>
</protein>
<dbReference type="CDD" id="cd20293">
    <property type="entry name" value="cupin_HutD_N"/>
    <property type="match status" value="1"/>
</dbReference>
<name>A0A178XTP6_9HYPH</name>
<dbReference type="SUPFAM" id="SSF51182">
    <property type="entry name" value="RmlC-like cupins"/>
    <property type="match status" value="1"/>
</dbReference>
<dbReference type="PANTHER" id="PTHR37943:SF1">
    <property type="entry name" value="PROTEIN VES"/>
    <property type="match status" value="1"/>
</dbReference>
<proteinExistence type="predicted"/>
<reference evidence="1 2" key="1">
    <citation type="journal article" date="2016" name="Int. J. Syst. Evol. Microbiol.">
        <title>Ensifer glycinis sp. nov., an novel rhizobial species associated with Glycine spp.</title>
        <authorList>
            <person name="Yan H."/>
            <person name="Yan J."/>
            <person name="Sui X.H."/>
            <person name="Wang E.T."/>
            <person name="Chen W.X."/>
            <person name="Zhang X.X."/>
            <person name="Chen W.F."/>
        </authorList>
    </citation>
    <scope>NUCLEOTIDE SEQUENCE [LARGE SCALE GENOMIC DNA]</scope>
    <source>
        <strain evidence="1 2">CCBAU 23380</strain>
    </source>
</reference>
<dbReference type="Gene3D" id="2.60.120.10">
    <property type="entry name" value="Jelly Rolls"/>
    <property type="match status" value="1"/>
</dbReference>
<comment type="caution">
    <text evidence="1">The sequence shown here is derived from an EMBL/GenBank/DDBJ whole genome shotgun (WGS) entry which is preliminary data.</text>
</comment>
<dbReference type="InterPro" id="IPR011051">
    <property type="entry name" value="RmlC_Cupin_sf"/>
</dbReference>